<proteinExistence type="predicted"/>
<evidence type="ECO:0000313" key="1">
    <source>
        <dbReference type="EMBL" id="TXB66476.1"/>
    </source>
</evidence>
<dbReference type="Proteomes" id="UP000321562">
    <property type="component" value="Unassembled WGS sequence"/>
</dbReference>
<dbReference type="AlphaFoldDB" id="A0A5C6RVB2"/>
<evidence type="ECO:0000313" key="2">
    <source>
        <dbReference type="Proteomes" id="UP000321562"/>
    </source>
</evidence>
<protein>
    <submittedName>
        <fullName evidence="1">Uncharacterized protein</fullName>
    </submittedName>
</protein>
<comment type="caution">
    <text evidence="1">The sequence shown here is derived from an EMBL/GenBank/DDBJ whole genome shotgun (WGS) entry which is preliminary data.</text>
</comment>
<dbReference type="EMBL" id="VOPL01000008">
    <property type="protein sequence ID" value="TXB66476.1"/>
    <property type="molecule type" value="Genomic_DNA"/>
</dbReference>
<keyword evidence="2" id="KW-1185">Reference proteome</keyword>
<sequence>MAALLTVSAAGAGVYSPPEGCKLQMTVQNRGCTVAQHYVCASDEPGDQHVIYYDDQGPSYHSHIDAETRWLESNDLDTGLTDLLMPDAADDASFSTLLKTGRDDFDFVTESNSGERLRHIGEDRLTGETVEIDGVPLELTEFRLRTFAADGQLLIDSRGQQFINREHGRFYGGTEHSEDWTGEVTDDNDSPVTFAFPGDAGFASTEPLFDCEMQMVTFRPRRQIGAS</sequence>
<accession>A0A5C6RVB2</accession>
<reference evidence="1 2" key="1">
    <citation type="submission" date="2019-08" db="EMBL/GenBank/DDBJ databases">
        <authorList>
            <person name="Ye J."/>
        </authorList>
    </citation>
    <scope>NUCLEOTIDE SEQUENCE [LARGE SCALE GENOMIC DNA]</scope>
    <source>
        <strain evidence="1 2">TK008</strain>
    </source>
</reference>
<name>A0A5C6RVB2_9RHOB</name>
<gene>
    <name evidence="1" type="ORF">FQV27_16165</name>
</gene>
<organism evidence="1 2">
    <name type="scientific">Paracoccus aurantiacus</name>
    <dbReference type="NCBI Taxonomy" id="2599412"/>
    <lineage>
        <taxon>Bacteria</taxon>
        <taxon>Pseudomonadati</taxon>
        <taxon>Pseudomonadota</taxon>
        <taxon>Alphaproteobacteria</taxon>
        <taxon>Rhodobacterales</taxon>
        <taxon>Paracoccaceae</taxon>
        <taxon>Paracoccus</taxon>
    </lineage>
</organism>
<dbReference type="OrthoDB" id="7844595at2"/>